<proteinExistence type="predicted"/>
<name>A0A6C0EIZ8_9ZZZZ</name>
<accession>A0A6C0EIZ8</accession>
<organism evidence="1">
    <name type="scientific">viral metagenome</name>
    <dbReference type="NCBI Taxonomy" id="1070528"/>
    <lineage>
        <taxon>unclassified sequences</taxon>
        <taxon>metagenomes</taxon>
        <taxon>organismal metagenomes</taxon>
    </lineage>
</organism>
<sequence length="67" mass="8069">MEFEKTIYDRCDLQYIEQSVKKGQMVLFEGNNQYDVAVYIHRNGALEQDTRLTTQYRIEKDAKIEKY</sequence>
<evidence type="ECO:0000313" key="1">
    <source>
        <dbReference type="EMBL" id="QHT28320.1"/>
    </source>
</evidence>
<reference evidence="1" key="1">
    <citation type="journal article" date="2020" name="Nature">
        <title>Giant virus diversity and host interactions through global metagenomics.</title>
        <authorList>
            <person name="Schulz F."/>
            <person name="Roux S."/>
            <person name="Paez-Espino D."/>
            <person name="Jungbluth S."/>
            <person name="Walsh D.A."/>
            <person name="Denef V.J."/>
            <person name="McMahon K.D."/>
            <person name="Konstantinidis K.T."/>
            <person name="Eloe-Fadrosh E.A."/>
            <person name="Kyrpides N.C."/>
            <person name="Woyke T."/>
        </authorList>
    </citation>
    <scope>NUCLEOTIDE SEQUENCE</scope>
    <source>
        <strain evidence="1">GVMAG-M-3300001348-25</strain>
    </source>
</reference>
<protein>
    <submittedName>
        <fullName evidence="1">Uncharacterized protein</fullName>
    </submittedName>
</protein>
<dbReference type="EMBL" id="MN738855">
    <property type="protein sequence ID" value="QHT28320.1"/>
    <property type="molecule type" value="Genomic_DNA"/>
</dbReference>
<dbReference type="AlphaFoldDB" id="A0A6C0EIZ8"/>